<dbReference type="Proteomes" id="UP001201985">
    <property type="component" value="Unassembled WGS sequence"/>
</dbReference>
<sequence>MPDGNLIGQPVIRIDGLEIYAENVPKGVPPDSMGKIYQGQMAMSRGHSRDDATTYAFGAQFVEVRVHALTREVRVPRAVGAFASGTIVNPLTAHSQYMGGMI</sequence>
<protein>
    <submittedName>
        <fullName evidence="2">Molybdopterin-dependent oxidoreductase</fullName>
    </submittedName>
</protein>
<feature type="domain" description="Aldehyde oxidase/xanthine dehydrogenase second molybdopterin binding" evidence="1">
    <location>
        <begin position="37"/>
        <end position="102"/>
    </location>
</feature>
<dbReference type="InterPro" id="IPR037165">
    <property type="entry name" value="AldOxase/xan_DH_Mopterin-bd_sf"/>
</dbReference>
<comment type="caution">
    <text evidence="2">The sequence shown here is derived from an EMBL/GenBank/DDBJ whole genome shotgun (WGS) entry which is preliminary data.</text>
</comment>
<evidence type="ECO:0000313" key="2">
    <source>
        <dbReference type="EMBL" id="MCI0756154.1"/>
    </source>
</evidence>
<dbReference type="RefSeq" id="WP_241793806.1">
    <property type="nucleotide sequence ID" value="NZ_JALBUU010000094.1"/>
</dbReference>
<dbReference type="EMBL" id="JALBUU010000094">
    <property type="protein sequence ID" value="MCI0756154.1"/>
    <property type="molecule type" value="Genomic_DNA"/>
</dbReference>
<evidence type="ECO:0000259" key="1">
    <source>
        <dbReference type="Pfam" id="PF20256"/>
    </source>
</evidence>
<dbReference type="Gene3D" id="3.30.365.10">
    <property type="entry name" value="Aldehyde oxidase/xanthine dehydrogenase, molybdopterin binding domain"/>
    <property type="match status" value="1"/>
</dbReference>
<dbReference type="Pfam" id="PF20256">
    <property type="entry name" value="MoCoBD_2"/>
    <property type="match status" value="1"/>
</dbReference>
<evidence type="ECO:0000313" key="3">
    <source>
        <dbReference type="Proteomes" id="UP001201985"/>
    </source>
</evidence>
<gene>
    <name evidence="2" type="ORF">MON41_21065</name>
</gene>
<proteinExistence type="predicted"/>
<organism evidence="2 3">
    <name type="scientific">Teichococcus vastitatis</name>
    <dbReference type="NCBI Taxonomy" id="2307076"/>
    <lineage>
        <taxon>Bacteria</taxon>
        <taxon>Pseudomonadati</taxon>
        <taxon>Pseudomonadota</taxon>
        <taxon>Alphaproteobacteria</taxon>
        <taxon>Acetobacterales</taxon>
        <taxon>Roseomonadaceae</taxon>
        <taxon>Roseomonas</taxon>
    </lineage>
</organism>
<dbReference type="InterPro" id="IPR046867">
    <property type="entry name" value="AldOxase/xan_DH_MoCoBD2"/>
</dbReference>
<keyword evidence="3" id="KW-1185">Reference proteome</keyword>
<reference evidence="2 3" key="1">
    <citation type="submission" date="2022-03" db="EMBL/GenBank/DDBJ databases">
        <title>Complete genome analysis of Roseomonas KG 17.1 : a prolific producer of plant growth promoters.</title>
        <authorList>
            <person name="Saadouli I."/>
            <person name="Najjari A."/>
            <person name="Mosbah A."/>
            <person name="Ouzari H.I."/>
        </authorList>
    </citation>
    <scope>NUCLEOTIDE SEQUENCE [LARGE SCALE GENOMIC DNA]</scope>
    <source>
        <strain evidence="2 3">KG17-1</strain>
    </source>
</reference>
<dbReference type="SUPFAM" id="SSF56003">
    <property type="entry name" value="Molybdenum cofactor-binding domain"/>
    <property type="match status" value="1"/>
</dbReference>
<accession>A0ABS9WA25</accession>
<name>A0ABS9WA25_9PROT</name>